<dbReference type="InterPro" id="IPR044974">
    <property type="entry name" value="Disease_R_plants"/>
</dbReference>
<keyword evidence="1" id="KW-0433">Leucine-rich repeat</keyword>
<dbReference type="GO" id="GO:0006952">
    <property type="term" value="P:defense response"/>
    <property type="evidence" value="ECO:0007669"/>
    <property type="project" value="InterPro"/>
</dbReference>
<dbReference type="InterPro" id="IPR002182">
    <property type="entry name" value="NB-ARC"/>
</dbReference>
<dbReference type="Pfam" id="PF23282">
    <property type="entry name" value="WHD_ROQ1"/>
    <property type="match status" value="1"/>
</dbReference>
<dbReference type="Gene3D" id="3.80.10.10">
    <property type="entry name" value="Ribonuclease Inhibitor"/>
    <property type="match status" value="1"/>
</dbReference>
<evidence type="ECO:0000256" key="2">
    <source>
        <dbReference type="ARBA" id="ARBA00022737"/>
    </source>
</evidence>
<accession>A0A5N6NBD1</accession>
<keyword evidence="6" id="KW-1185">Reference proteome</keyword>
<feature type="domain" description="NB-ARC" evidence="3">
    <location>
        <begin position="23"/>
        <end position="183"/>
    </location>
</feature>
<feature type="domain" description="Disease resistance protein Roq1-like winged-helix" evidence="4">
    <location>
        <begin position="253"/>
        <end position="325"/>
    </location>
</feature>
<evidence type="ECO:0000256" key="1">
    <source>
        <dbReference type="ARBA" id="ARBA00022614"/>
    </source>
</evidence>
<dbReference type="SUPFAM" id="SSF52058">
    <property type="entry name" value="L domain-like"/>
    <property type="match status" value="1"/>
</dbReference>
<gene>
    <name evidence="5" type="ORF">E3N88_22762</name>
</gene>
<protein>
    <submittedName>
        <fullName evidence="5">Uncharacterized protein</fullName>
    </submittedName>
</protein>
<dbReference type="InterPro" id="IPR042197">
    <property type="entry name" value="Apaf_helical"/>
</dbReference>
<comment type="caution">
    <text evidence="5">The sequence shown here is derived from an EMBL/GenBank/DDBJ whole genome shotgun (WGS) entry which is preliminary data.</text>
</comment>
<dbReference type="EMBL" id="SZYD01000012">
    <property type="protein sequence ID" value="KAD4585161.1"/>
    <property type="molecule type" value="Genomic_DNA"/>
</dbReference>
<dbReference type="SUPFAM" id="SSF52540">
    <property type="entry name" value="P-loop containing nucleoside triphosphate hydrolases"/>
    <property type="match status" value="1"/>
</dbReference>
<dbReference type="GO" id="GO:0043531">
    <property type="term" value="F:ADP binding"/>
    <property type="evidence" value="ECO:0007669"/>
    <property type="project" value="InterPro"/>
</dbReference>
<dbReference type="InterPro" id="IPR032675">
    <property type="entry name" value="LRR_dom_sf"/>
</dbReference>
<evidence type="ECO:0000313" key="5">
    <source>
        <dbReference type="EMBL" id="KAD4585161.1"/>
    </source>
</evidence>
<dbReference type="InterPro" id="IPR058192">
    <property type="entry name" value="WHD_ROQ1-like"/>
</dbReference>
<dbReference type="Gene3D" id="3.40.50.300">
    <property type="entry name" value="P-loop containing nucleotide triphosphate hydrolases"/>
    <property type="match status" value="1"/>
</dbReference>
<dbReference type="PANTHER" id="PTHR11017:SF340">
    <property type="entry name" value="NB-ARC-RELATED"/>
    <property type="match status" value="1"/>
</dbReference>
<dbReference type="InterPro" id="IPR036390">
    <property type="entry name" value="WH_DNA-bd_sf"/>
</dbReference>
<dbReference type="Gene3D" id="1.10.8.430">
    <property type="entry name" value="Helical domain of apoptotic protease-activating factors"/>
    <property type="match status" value="1"/>
</dbReference>
<sequence length="713" mass="81479">MLKSCVDEDLVGMRSRYQDVESLLEVGSGGVRMVGIWGVGGGGKTTLATSLCKKISKHFQGHCIIENVREETSKHGLNKLQENMLSAFFKKEVRVFSVAEGKDEIKKMLSRRKVLVILDDVDKIDQLDTLAGKSNWFGSGSRIIITTRDEHLLRTHKVDHVYPIRLLSNDEAVQLFKIHAYNEEDPVEDYKTLSLRVISYASGLPLALRVIGSFLYDKNKNEWISALDKLKEIPDLEVMDILKLSFDGLEAYQKELFLDIACFWRFQKPHDAMEIFEACGYHPEIGIKVLRQKALITVVHKDMAYGNEFDMHDLVEEMGHYIVRGEHPMNPRKHSRVWKREEIEKMCFGDATMENYKTEALKYSAILNNDLSSRFCKIISSMKKLRWIDVHFKQNFAKSSLNGDGGPTFFSDSFHPIKLCFLKLKNGMQKELWKGCKHLPHLKVLYLEGMKKLQSTPDFNGLPNLQKLTLAGCDELEEIHPLFRSLTSLEYLNISNCRKLRMVPSVVHMRNLKTLKIIGCRLKDGELPSGIGGLSYLKELDLTSNNFSLLDFSFSQLTCLKVLKLSLCDNLIELPDLPSSLLFLNARNNTSLTTNLANDGKRILQSMLEGEAIKNGSMILLLPCVKIPKGFTPPLLRRRRYTLHLPENWRDDFSGFLMCVACNQNIILMDSCKISVNRCALSLIDDMVWKESCDTHWNTLVWYVSFDSLRDTA</sequence>
<evidence type="ECO:0000259" key="4">
    <source>
        <dbReference type="Pfam" id="PF23282"/>
    </source>
</evidence>
<evidence type="ECO:0000313" key="6">
    <source>
        <dbReference type="Proteomes" id="UP000326396"/>
    </source>
</evidence>
<dbReference type="InterPro" id="IPR027417">
    <property type="entry name" value="P-loop_NTPase"/>
</dbReference>
<keyword evidence="2" id="KW-0677">Repeat</keyword>
<dbReference type="AlphaFoldDB" id="A0A5N6NBD1"/>
<dbReference type="SUPFAM" id="SSF46785">
    <property type="entry name" value="Winged helix' DNA-binding domain"/>
    <property type="match status" value="1"/>
</dbReference>
<dbReference type="Pfam" id="PF00931">
    <property type="entry name" value="NB-ARC"/>
    <property type="match status" value="1"/>
</dbReference>
<organism evidence="5 6">
    <name type="scientific">Mikania micrantha</name>
    <name type="common">bitter vine</name>
    <dbReference type="NCBI Taxonomy" id="192012"/>
    <lineage>
        <taxon>Eukaryota</taxon>
        <taxon>Viridiplantae</taxon>
        <taxon>Streptophyta</taxon>
        <taxon>Embryophyta</taxon>
        <taxon>Tracheophyta</taxon>
        <taxon>Spermatophyta</taxon>
        <taxon>Magnoliopsida</taxon>
        <taxon>eudicotyledons</taxon>
        <taxon>Gunneridae</taxon>
        <taxon>Pentapetalae</taxon>
        <taxon>asterids</taxon>
        <taxon>campanulids</taxon>
        <taxon>Asterales</taxon>
        <taxon>Asteraceae</taxon>
        <taxon>Asteroideae</taxon>
        <taxon>Heliantheae alliance</taxon>
        <taxon>Eupatorieae</taxon>
        <taxon>Mikania</taxon>
    </lineage>
</organism>
<dbReference type="Proteomes" id="UP000326396">
    <property type="component" value="Linkage Group LG2"/>
</dbReference>
<dbReference type="OrthoDB" id="1901675at2759"/>
<dbReference type="PANTHER" id="PTHR11017">
    <property type="entry name" value="LEUCINE-RICH REPEAT-CONTAINING PROTEIN"/>
    <property type="match status" value="1"/>
</dbReference>
<proteinExistence type="predicted"/>
<reference evidence="5 6" key="1">
    <citation type="submission" date="2019-05" db="EMBL/GenBank/DDBJ databases">
        <title>Mikania micrantha, genome provides insights into the molecular mechanism of rapid growth.</title>
        <authorList>
            <person name="Liu B."/>
        </authorList>
    </citation>
    <scope>NUCLEOTIDE SEQUENCE [LARGE SCALE GENOMIC DNA]</scope>
    <source>
        <strain evidence="5">NLD-2019</strain>
        <tissue evidence="5">Leaf</tissue>
    </source>
</reference>
<name>A0A5N6NBD1_9ASTR</name>
<evidence type="ECO:0000259" key="3">
    <source>
        <dbReference type="Pfam" id="PF00931"/>
    </source>
</evidence>
<dbReference type="PRINTS" id="PR00364">
    <property type="entry name" value="DISEASERSIST"/>
</dbReference>